<name>S8G7J4_FOMSC</name>
<keyword evidence="3" id="KW-1185">Reference proteome</keyword>
<evidence type="ECO:0000313" key="3">
    <source>
        <dbReference type="Proteomes" id="UP000015241"/>
    </source>
</evidence>
<organism evidence="2 3">
    <name type="scientific">Fomitopsis schrenkii</name>
    <name type="common">Brown rot fungus</name>
    <dbReference type="NCBI Taxonomy" id="2126942"/>
    <lineage>
        <taxon>Eukaryota</taxon>
        <taxon>Fungi</taxon>
        <taxon>Dikarya</taxon>
        <taxon>Basidiomycota</taxon>
        <taxon>Agaricomycotina</taxon>
        <taxon>Agaricomycetes</taxon>
        <taxon>Polyporales</taxon>
        <taxon>Fomitopsis</taxon>
    </lineage>
</organism>
<dbReference type="HOGENOM" id="CLU_2849716_0_0_1"/>
<gene>
    <name evidence="2" type="ORF">FOMPIDRAFT_1021182</name>
</gene>
<evidence type="ECO:0000313" key="2">
    <source>
        <dbReference type="EMBL" id="EPT06110.1"/>
    </source>
</evidence>
<dbReference type="AlphaFoldDB" id="S8G7J4"/>
<accession>S8G7J4</accession>
<dbReference type="EMBL" id="KE504122">
    <property type="protein sequence ID" value="EPT06110.1"/>
    <property type="molecule type" value="Genomic_DNA"/>
</dbReference>
<evidence type="ECO:0000256" key="1">
    <source>
        <dbReference type="SAM" id="MobiDB-lite"/>
    </source>
</evidence>
<feature type="region of interest" description="Disordered" evidence="1">
    <location>
        <begin position="17"/>
        <end position="65"/>
    </location>
</feature>
<dbReference type="Proteomes" id="UP000015241">
    <property type="component" value="Unassembled WGS sequence"/>
</dbReference>
<dbReference type="InParanoid" id="S8G7J4"/>
<protein>
    <submittedName>
        <fullName evidence="2">Uncharacterized protein</fullName>
    </submittedName>
</protein>
<proteinExistence type="predicted"/>
<reference evidence="2 3" key="1">
    <citation type="journal article" date="2012" name="Science">
        <title>The Paleozoic origin of enzymatic lignin decomposition reconstructed from 31 fungal genomes.</title>
        <authorList>
            <person name="Floudas D."/>
            <person name="Binder M."/>
            <person name="Riley R."/>
            <person name="Barry K."/>
            <person name="Blanchette R.A."/>
            <person name="Henrissat B."/>
            <person name="Martinez A.T."/>
            <person name="Otillar R."/>
            <person name="Spatafora J.W."/>
            <person name="Yadav J.S."/>
            <person name="Aerts A."/>
            <person name="Benoit I."/>
            <person name="Boyd A."/>
            <person name="Carlson A."/>
            <person name="Copeland A."/>
            <person name="Coutinho P.M."/>
            <person name="de Vries R.P."/>
            <person name="Ferreira P."/>
            <person name="Findley K."/>
            <person name="Foster B."/>
            <person name="Gaskell J."/>
            <person name="Glotzer D."/>
            <person name="Gorecki P."/>
            <person name="Heitman J."/>
            <person name="Hesse C."/>
            <person name="Hori C."/>
            <person name="Igarashi K."/>
            <person name="Jurgens J.A."/>
            <person name="Kallen N."/>
            <person name="Kersten P."/>
            <person name="Kohler A."/>
            <person name="Kuees U."/>
            <person name="Kumar T.K.A."/>
            <person name="Kuo A."/>
            <person name="LaButti K."/>
            <person name="Larrondo L.F."/>
            <person name="Lindquist E."/>
            <person name="Ling A."/>
            <person name="Lombard V."/>
            <person name="Lucas S."/>
            <person name="Lundell T."/>
            <person name="Martin R."/>
            <person name="McLaughlin D.J."/>
            <person name="Morgenstern I."/>
            <person name="Morin E."/>
            <person name="Murat C."/>
            <person name="Nagy L.G."/>
            <person name="Nolan M."/>
            <person name="Ohm R.A."/>
            <person name="Patyshakuliyeva A."/>
            <person name="Rokas A."/>
            <person name="Ruiz-Duenas F.J."/>
            <person name="Sabat G."/>
            <person name="Salamov A."/>
            <person name="Samejima M."/>
            <person name="Schmutz J."/>
            <person name="Slot J.C."/>
            <person name="St John F."/>
            <person name="Stenlid J."/>
            <person name="Sun H."/>
            <person name="Sun S."/>
            <person name="Syed K."/>
            <person name="Tsang A."/>
            <person name="Wiebenga A."/>
            <person name="Young D."/>
            <person name="Pisabarro A."/>
            <person name="Eastwood D.C."/>
            <person name="Martin F."/>
            <person name="Cullen D."/>
            <person name="Grigoriev I.V."/>
            <person name="Hibbett D.S."/>
        </authorList>
    </citation>
    <scope>NUCLEOTIDE SEQUENCE</scope>
    <source>
        <strain evidence="3">FP-58527</strain>
    </source>
</reference>
<sequence length="65" mass="6991">MADLRALIDAEHPHAFPSPLRAQYSRTEPPSVSGERLVHDAGWSESGSTRCLDTDEGESVVGKAV</sequence>